<keyword evidence="9" id="KW-1015">Disulfide bond</keyword>
<feature type="domain" description="Wall-associated receptor kinase galacturonan-binding" evidence="13">
    <location>
        <begin position="30"/>
        <end position="73"/>
    </location>
</feature>
<keyword evidence="6" id="KW-0418">Kinase</keyword>
<organism evidence="14 15">
    <name type="scientific">Arabidopsis arenosa</name>
    <name type="common">Sand rock-cress</name>
    <name type="synonym">Cardaminopsis arenosa</name>
    <dbReference type="NCBI Taxonomy" id="38785"/>
    <lineage>
        <taxon>Eukaryota</taxon>
        <taxon>Viridiplantae</taxon>
        <taxon>Streptophyta</taxon>
        <taxon>Embryophyta</taxon>
        <taxon>Tracheophyta</taxon>
        <taxon>Spermatophyta</taxon>
        <taxon>Magnoliopsida</taxon>
        <taxon>eudicotyledons</taxon>
        <taxon>Gunneridae</taxon>
        <taxon>Pentapetalae</taxon>
        <taxon>rosids</taxon>
        <taxon>malvids</taxon>
        <taxon>Brassicales</taxon>
        <taxon>Brassicaceae</taxon>
        <taxon>Camelineae</taxon>
        <taxon>Arabidopsis</taxon>
    </lineage>
</organism>
<dbReference type="GO" id="GO:0016020">
    <property type="term" value="C:membrane"/>
    <property type="evidence" value="ECO:0007669"/>
    <property type="project" value="UniProtKB-SubCell"/>
</dbReference>
<dbReference type="Pfam" id="PF13947">
    <property type="entry name" value="GUB_WAK_bind"/>
    <property type="match status" value="1"/>
</dbReference>
<keyword evidence="4" id="KW-0812">Transmembrane</keyword>
<dbReference type="InterPro" id="IPR025287">
    <property type="entry name" value="WAK_GUB"/>
</dbReference>
<evidence type="ECO:0008006" key="16">
    <source>
        <dbReference type="Google" id="ProtNLM"/>
    </source>
</evidence>
<name>A0A8S1ZRJ5_ARAAE</name>
<evidence type="ECO:0000256" key="7">
    <source>
        <dbReference type="ARBA" id="ARBA00022989"/>
    </source>
</evidence>
<evidence type="ECO:0000256" key="4">
    <source>
        <dbReference type="ARBA" id="ARBA00022692"/>
    </source>
</evidence>
<dbReference type="AlphaFoldDB" id="A0A8S1ZRJ5"/>
<keyword evidence="7" id="KW-1133">Transmembrane helix</keyword>
<dbReference type="InterPro" id="IPR013695">
    <property type="entry name" value="WAK"/>
</dbReference>
<evidence type="ECO:0000256" key="3">
    <source>
        <dbReference type="ARBA" id="ARBA00022679"/>
    </source>
</evidence>
<dbReference type="GO" id="GO:0030247">
    <property type="term" value="F:polysaccharide binding"/>
    <property type="evidence" value="ECO:0007669"/>
    <property type="project" value="InterPro"/>
</dbReference>
<evidence type="ECO:0000259" key="12">
    <source>
        <dbReference type="Pfam" id="PF08488"/>
    </source>
</evidence>
<keyword evidence="10" id="KW-0325">Glycoprotein</keyword>
<proteinExistence type="predicted"/>
<keyword evidence="2" id="KW-0723">Serine/threonine-protein kinase</keyword>
<evidence type="ECO:0000256" key="10">
    <source>
        <dbReference type="ARBA" id="ARBA00023180"/>
    </source>
</evidence>
<feature type="signal peptide" evidence="11">
    <location>
        <begin position="1"/>
        <end position="24"/>
    </location>
</feature>
<feature type="chain" id="PRO_5035927828" description="Wall-associated receptor kinase" evidence="11">
    <location>
        <begin position="25"/>
        <end position="334"/>
    </location>
</feature>
<evidence type="ECO:0000256" key="6">
    <source>
        <dbReference type="ARBA" id="ARBA00022777"/>
    </source>
</evidence>
<keyword evidence="5 11" id="KW-0732">Signal</keyword>
<gene>
    <name evidence="14" type="ORF">AARE701A_LOCUS5021</name>
</gene>
<evidence type="ECO:0000256" key="8">
    <source>
        <dbReference type="ARBA" id="ARBA00023136"/>
    </source>
</evidence>
<evidence type="ECO:0000259" key="13">
    <source>
        <dbReference type="Pfam" id="PF13947"/>
    </source>
</evidence>
<evidence type="ECO:0000256" key="1">
    <source>
        <dbReference type="ARBA" id="ARBA00004479"/>
    </source>
</evidence>
<sequence>MNSYNSFSLLILFSFLLFFTPDFAVLTVSCPTHCGGIEIVYPFGVGKGCYLEKWYEITCNTSTSGKLAPFLSVINKEVVGFSLPSQPGSNNFPLPYRSVSIKNPITSRGCSSNGEELELGGLLNLTGTPFYISYTNTLIALGCDNTATLSNVEPIIVQCKSSCNTATPIKDYLALVNCEDRYGYIENCHEGNITEGSIDITDASCNGIRCCKAYMPDTIQQIVGVTIENTTTRGCKVAFLTNKATLSNESDPQRIHARKYSTVELGWFIHTANRSFVKSLGCYSAKEYMNLTSQQRRGDIRSCVCDNNVYLSYARCLCIQGFRGNPYRLGECKG</sequence>
<dbReference type="EMBL" id="LR999452">
    <property type="protein sequence ID" value="CAE5963585.1"/>
    <property type="molecule type" value="Genomic_DNA"/>
</dbReference>
<dbReference type="GO" id="GO:0004674">
    <property type="term" value="F:protein serine/threonine kinase activity"/>
    <property type="evidence" value="ECO:0007669"/>
    <property type="project" value="UniProtKB-KW"/>
</dbReference>
<accession>A0A8S1ZRJ5</accession>
<dbReference type="Proteomes" id="UP000682877">
    <property type="component" value="Chromosome 2"/>
</dbReference>
<keyword evidence="8" id="KW-0472">Membrane</keyword>
<evidence type="ECO:0000256" key="11">
    <source>
        <dbReference type="SAM" id="SignalP"/>
    </source>
</evidence>
<dbReference type="PANTHER" id="PTHR33491">
    <property type="entry name" value="OSJNBA0016N04.9 PROTEIN"/>
    <property type="match status" value="1"/>
</dbReference>
<protein>
    <recommendedName>
        <fullName evidence="16">Wall-associated receptor kinase</fullName>
    </recommendedName>
</protein>
<evidence type="ECO:0000256" key="9">
    <source>
        <dbReference type="ARBA" id="ARBA00023157"/>
    </source>
</evidence>
<feature type="domain" description="Wall-associated receptor kinase" evidence="12">
    <location>
        <begin position="202"/>
        <end position="276"/>
    </location>
</feature>
<dbReference type="Pfam" id="PF08488">
    <property type="entry name" value="WAK"/>
    <property type="match status" value="1"/>
</dbReference>
<reference evidence="14" key="1">
    <citation type="submission" date="2021-01" db="EMBL/GenBank/DDBJ databases">
        <authorList>
            <person name="Bezrukov I."/>
        </authorList>
    </citation>
    <scope>NUCLEOTIDE SEQUENCE</scope>
</reference>
<comment type="subcellular location">
    <subcellularLocation>
        <location evidence="1">Membrane</location>
        <topology evidence="1">Single-pass type I membrane protein</topology>
    </subcellularLocation>
</comment>
<evidence type="ECO:0000256" key="5">
    <source>
        <dbReference type="ARBA" id="ARBA00022729"/>
    </source>
</evidence>
<keyword evidence="15" id="KW-1185">Reference proteome</keyword>
<evidence type="ECO:0000256" key="2">
    <source>
        <dbReference type="ARBA" id="ARBA00022527"/>
    </source>
</evidence>
<evidence type="ECO:0000313" key="14">
    <source>
        <dbReference type="EMBL" id="CAE5963585.1"/>
    </source>
</evidence>
<keyword evidence="3" id="KW-0808">Transferase</keyword>
<evidence type="ECO:0000313" key="15">
    <source>
        <dbReference type="Proteomes" id="UP000682877"/>
    </source>
</evidence>